<sequence>MAKRFDIMIFVVTNRKICGEENFIKTIEECAKYKPFSIILREKDLDYKNLYKLAVDIKKVTDKYNIPLIINGDLRISKELNTWGYHCGISAFRKINVKVDRKLGVSVHSLNEAVEAEKLGADYILAGHIYETKCKEGLKGRGQNFIKSISQKVSIPIIAIGGITEENTANVIKSGAKGIAIMSSAMKKPSTILTLKKEFRTILI</sequence>
<evidence type="ECO:0000256" key="2">
    <source>
        <dbReference type="ARBA" id="ARBA00022977"/>
    </source>
</evidence>
<gene>
    <name evidence="4" type="ORF">DP130_02225</name>
</gene>
<dbReference type="CDD" id="cd00564">
    <property type="entry name" value="TMP_TenI"/>
    <property type="match status" value="1"/>
</dbReference>
<dbReference type="Gene3D" id="3.20.20.70">
    <property type="entry name" value="Aldolase class I"/>
    <property type="match status" value="1"/>
</dbReference>
<dbReference type="InterPro" id="IPR022998">
    <property type="entry name" value="ThiamineP_synth_TenI"/>
</dbReference>
<organism evidence="4 5">
    <name type="scientific">Clostridium tetani</name>
    <dbReference type="NCBI Taxonomy" id="1513"/>
    <lineage>
        <taxon>Bacteria</taxon>
        <taxon>Bacillati</taxon>
        <taxon>Bacillota</taxon>
        <taxon>Clostridia</taxon>
        <taxon>Eubacteriales</taxon>
        <taxon>Clostridiaceae</taxon>
        <taxon>Clostridium</taxon>
    </lineage>
</organism>
<protein>
    <submittedName>
        <fullName evidence="4">Thiamine phosphate synthase</fullName>
    </submittedName>
</protein>
<dbReference type="SUPFAM" id="SSF51391">
    <property type="entry name" value="Thiamin phosphate synthase"/>
    <property type="match status" value="1"/>
</dbReference>
<dbReference type="Pfam" id="PF02581">
    <property type="entry name" value="TMP-TENI"/>
    <property type="match status" value="1"/>
</dbReference>
<dbReference type="GO" id="GO:0009228">
    <property type="term" value="P:thiamine biosynthetic process"/>
    <property type="evidence" value="ECO:0007669"/>
    <property type="project" value="UniProtKB-KW"/>
</dbReference>
<proteinExistence type="predicted"/>
<comment type="pathway">
    <text evidence="1">Cofactor biosynthesis; thiamine diphosphate biosynthesis.</text>
</comment>
<evidence type="ECO:0000256" key="1">
    <source>
        <dbReference type="ARBA" id="ARBA00004948"/>
    </source>
</evidence>
<dbReference type="Proteomes" id="UP000290921">
    <property type="component" value="Unassembled WGS sequence"/>
</dbReference>
<name>A0A4Q0VD00_CLOTA</name>
<dbReference type="PANTHER" id="PTHR20857">
    <property type="entry name" value="THIAMINE-PHOSPHATE PYROPHOSPHORYLASE"/>
    <property type="match status" value="1"/>
</dbReference>
<accession>A0A4Q0VD00</accession>
<comment type="caution">
    <text evidence="4">The sequence shown here is derived from an EMBL/GenBank/DDBJ whole genome shotgun (WGS) entry which is preliminary data.</text>
</comment>
<dbReference type="PANTHER" id="PTHR20857:SF15">
    <property type="entry name" value="THIAMINE-PHOSPHATE SYNTHASE"/>
    <property type="match status" value="1"/>
</dbReference>
<feature type="domain" description="Thiamine phosphate synthase/TenI" evidence="3">
    <location>
        <begin position="10"/>
        <end position="184"/>
    </location>
</feature>
<dbReference type="AlphaFoldDB" id="A0A4Q0VD00"/>
<dbReference type="GO" id="GO:0005737">
    <property type="term" value="C:cytoplasm"/>
    <property type="evidence" value="ECO:0007669"/>
    <property type="project" value="TreeGrafter"/>
</dbReference>
<dbReference type="GO" id="GO:0004789">
    <property type="term" value="F:thiamine-phosphate diphosphorylase activity"/>
    <property type="evidence" value="ECO:0007669"/>
    <property type="project" value="TreeGrafter"/>
</dbReference>
<reference evidence="4 5" key="1">
    <citation type="submission" date="2018-06" db="EMBL/GenBank/DDBJ databases">
        <title>Genome conservation of Clostridium tetani.</title>
        <authorList>
            <person name="Bruggemann H."/>
            <person name="Popoff M.R."/>
        </authorList>
    </citation>
    <scope>NUCLEOTIDE SEQUENCE [LARGE SCALE GENOMIC DNA]</scope>
    <source>
        <strain evidence="4 5">2017.061</strain>
    </source>
</reference>
<dbReference type="EMBL" id="QMAP01000002">
    <property type="protein sequence ID" value="RXI49822.1"/>
    <property type="molecule type" value="Genomic_DNA"/>
</dbReference>
<evidence type="ECO:0000313" key="5">
    <source>
        <dbReference type="Proteomes" id="UP000290921"/>
    </source>
</evidence>
<evidence type="ECO:0000313" key="4">
    <source>
        <dbReference type="EMBL" id="RXI49822.1"/>
    </source>
</evidence>
<keyword evidence="2" id="KW-0784">Thiamine biosynthesis</keyword>
<dbReference type="InterPro" id="IPR036206">
    <property type="entry name" value="ThiamineP_synth_sf"/>
</dbReference>
<dbReference type="InterPro" id="IPR013785">
    <property type="entry name" value="Aldolase_TIM"/>
</dbReference>
<evidence type="ECO:0000259" key="3">
    <source>
        <dbReference type="Pfam" id="PF02581"/>
    </source>
</evidence>